<feature type="transmembrane region" description="Helical" evidence="5">
    <location>
        <begin position="444"/>
        <end position="463"/>
    </location>
</feature>
<accession>A0A7C3C9U1</accession>
<keyword evidence="2 5" id="KW-0812">Transmembrane</keyword>
<comment type="caution">
    <text evidence="6">The sequence shown here is derived from an EMBL/GenBank/DDBJ whole genome shotgun (WGS) entry which is preliminary data.</text>
</comment>
<dbReference type="CDD" id="cd01115">
    <property type="entry name" value="SLC13_permease"/>
    <property type="match status" value="1"/>
</dbReference>
<comment type="subcellular location">
    <subcellularLocation>
        <location evidence="1">Membrane</location>
        <topology evidence="1">Multi-pass membrane protein</topology>
    </subcellularLocation>
</comment>
<feature type="transmembrane region" description="Helical" evidence="5">
    <location>
        <begin position="320"/>
        <end position="339"/>
    </location>
</feature>
<evidence type="ECO:0000256" key="2">
    <source>
        <dbReference type="ARBA" id="ARBA00022692"/>
    </source>
</evidence>
<organism evidence="6 7">
    <name type="scientific">Hellea balneolensis</name>
    <dbReference type="NCBI Taxonomy" id="287478"/>
    <lineage>
        <taxon>Bacteria</taxon>
        <taxon>Pseudomonadati</taxon>
        <taxon>Pseudomonadota</taxon>
        <taxon>Alphaproteobacteria</taxon>
        <taxon>Maricaulales</taxon>
        <taxon>Robiginitomaculaceae</taxon>
        <taxon>Hellea</taxon>
    </lineage>
</organism>
<evidence type="ECO:0000256" key="4">
    <source>
        <dbReference type="ARBA" id="ARBA00023136"/>
    </source>
</evidence>
<dbReference type="GO" id="GO:1905039">
    <property type="term" value="P:carboxylic acid transmembrane transport"/>
    <property type="evidence" value="ECO:0007669"/>
    <property type="project" value="UniProtKB-ARBA"/>
</dbReference>
<proteinExistence type="predicted"/>
<feature type="transmembrane region" description="Helical" evidence="5">
    <location>
        <begin position="166"/>
        <end position="185"/>
    </location>
</feature>
<dbReference type="GO" id="GO:0005886">
    <property type="term" value="C:plasma membrane"/>
    <property type="evidence" value="ECO:0007669"/>
    <property type="project" value="TreeGrafter"/>
</dbReference>
<feature type="transmembrane region" description="Helical" evidence="5">
    <location>
        <begin position="6"/>
        <end position="26"/>
    </location>
</feature>
<feature type="transmembrane region" description="Helical" evidence="5">
    <location>
        <begin position="406"/>
        <end position="432"/>
    </location>
</feature>
<dbReference type="AlphaFoldDB" id="A0A7C3C9U1"/>
<dbReference type="PANTHER" id="PTHR10283:SF82">
    <property type="entry name" value="SOLUTE CARRIER FAMILY 13 MEMBER 2"/>
    <property type="match status" value="1"/>
</dbReference>
<protein>
    <submittedName>
        <fullName evidence="6">SLC13/DASS family transporter</fullName>
    </submittedName>
</protein>
<keyword evidence="3 5" id="KW-1133">Transmembrane helix</keyword>
<feature type="transmembrane region" description="Helical" evidence="5">
    <location>
        <begin position="381"/>
        <end position="400"/>
    </location>
</feature>
<feature type="transmembrane region" description="Helical" evidence="5">
    <location>
        <begin position="351"/>
        <end position="374"/>
    </location>
</feature>
<dbReference type="NCBIfam" id="TIGR00785">
    <property type="entry name" value="dass"/>
    <property type="match status" value="1"/>
</dbReference>
<dbReference type="GO" id="GO:0008514">
    <property type="term" value="F:organic anion transmembrane transporter activity"/>
    <property type="evidence" value="ECO:0007669"/>
    <property type="project" value="UniProtKB-ARBA"/>
</dbReference>
<evidence type="ECO:0000313" key="6">
    <source>
        <dbReference type="EMBL" id="HFB55266.1"/>
    </source>
</evidence>
<dbReference type="Proteomes" id="UP000886042">
    <property type="component" value="Unassembled WGS sequence"/>
</dbReference>
<feature type="transmembrane region" description="Helical" evidence="5">
    <location>
        <begin position="75"/>
        <end position="94"/>
    </location>
</feature>
<evidence type="ECO:0000313" key="7">
    <source>
        <dbReference type="Proteomes" id="UP000886042"/>
    </source>
</evidence>
<gene>
    <name evidence="6" type="ORF">ENJ46_05020</name>
</gene>
<keyword evidence="4 5" id="KW-0472">Membrane</keyword>
<feature type="transmembrane region" description="Helical" evidence="5">
    <location>
        <begin position="277"/>
        <end position="299"/>
    </location>
</feature>
<feature type="transmembrane region" description="Helical" evidence="5">
    <location>
        <begin position="249"/>
        <end position="265"/>
    </location>
</feature>
<dbReference type="PANTHER" id="PTHR10283">
    <property type="entry name" value="SOLUTE CARRIER FAMILY 13 MEMBER"/>
    <property type="match status" value="1"/>
</dbReference>
<sequence>MNITRSSFIILGPVLAVAFALMLRLIGLDDKAAVMAGIAALTIIWWVSEAIPIAAASLTPFALMPMLGIVDHKQVASALGSHVILLLMGAFMLAKALEKSGTHRRLAVYMVRAVGVSSGRRLVLGFMLASGFLSMWISNTATTLIMLPIALAVLKDIDNPRLRVALILGIAYAASVGGIGTPIGTPPNAIFMSIYEEQTGREFGFFEWMKIGVPVVIVALPIMAVWLTRKVKLKADIELPTLGPWRTEERRTLLVFGLTALAWITRGDPFGGWSALLHIPLAGDSTVALFAVVLMFLIPNGKRDEKGRPDRLLDWPTANSIPWGLLLLFAGGIALAKGFTASGLSALLGDWLSSLAHLPLILMILTICLVVTYLTEVTSNTATATLLMPILAAAGVATGIDPSLFMIPAAMAASCAFMLPVATAPNAIAYGLGDIKIADMVREGAVLSFTIAIVIGLVCYGLLV</sequence>
<feature type="transmembrane region" description="Helical" evidence="5">
    <location>
        <begin position="135"/>
        <end position="154"/>
    </location>
</feature>
<dbReference type="Pfam" id="PF00939">
    <property type="entry name" value="Na_sulph_symp"/>
    <property type="match status" value="1"/>
</dbReference>
<feature type="transmembrane region" description="Helical" evidence="5">
    <location>
        <begin position="33"/>
        <end position="55"/>
    </location>
</feature>
<evidence type="ECO:0000256" key="5">
    <source>
        <dbReference type="SAM" id="Phobius"/>
    </source>
</evidence>
<feature type="transmembrane region" description="Helical" evidence="5">
    <location>
        <begin position="205"/>
        <end position="228"/>
    </location>
</feature>
<dbReference type="EMBL" id="DRMN01000330">
    <property type="protein sequence ID" value="HFB55266.1"/>
    <property type="molecule type" value="Genomic_DNA"/>
</dbReference>
<evidence type="ECO:0000256" key="1">
    <source>
        <dbReference type="ARBA" id="ARBA00004141"/>
    </source>
</evidence>
<dbReference type="InterPro" id="IPR001898">
    <property type="entry name" value="SLC13A/DASS"/>
</dbReference>
<evidence type="ECO:0000256" key="3">
    <source>
        <dbReference type="ARBA" id="ARBA00022989"/>
    </source>
</evidence>
<name>A0A7C3C9U1_9PROT</name>
<reference evidence="6" key="1">
    <citation type="journal article" date="2020" name="mSystems">
        <title>Genome- and Community-Level Interaction Insights into Carbon Utilization and Element Cycling Functions of Hydrothermarchaeota in Hydrothermal Sediment.</title>
        <authorList>
            <person name="Zhou Z."/>
            <person name="Liu Y."/>
            <person name="Xu W."/>
            <person name="Pan J."/>
            <person name="Luo Z.H."/>
            <person name="Li M."/>
        </authorList>
    </citation>
    <scope>NUCLEOTIDE SEQUENCE [LARGE SCALE GENOMIC DNA]</scope>
    <source>
        <strain evidence="6">HyVt-489</strain>
    </source>
</reference>